<organism evidence="2 3">
    <name type="scientific">Haloferax volcanii (strain ATCC 29605 / DSM 3757 / JCM 8879 / NBRC 14742 / NCIMB 2012 / VKM B-1768 / DS2)</name>
    <name type="common">Halobacterium volcanii</name>
    <dbReference type="NCBI Taxonomy" id="309800"/>
    <lineage>
        <taxon>Archaea</taxon>
        <taxon>Methanobacteriati</taxon>
        <taxon>Methanobacteriota</taxon>
        <taxon>Stenosarchaea group</taxon>
        <taxon>Halobacteria</taxon>
        <taxon>Halobacteriales</taxon>
        <taxon>Haloferacaceae</taxon>
        <taxon>Haloferax</taxon>
    </lineage>
</organism>
<reference evidence="2 3" key="2">
    <citation type="journal article" date="2014" name="PLoS Genet.">
        <title>Phylogenetically driven sequencing of extremely halophilic archaea reveals strategies for static and dynamic osmo-response.</title>
        <authorList>
            <person name="Becker E.A."/>
            <person name="Seitzer P.M."/>
            <person name="Tritt A."/>
            <person name="Larsen D."/>
            <person name="Krusor M."/>
            <person name="Yao A.I."/>
            <person name="Wu D."/>
            <person name="Madern D."/>
            <person name="Eisen J.A."/>
            <person name="Darling A.E."/>
            <person name="Facciotti M.T."/>
        </authorList>
    </citation>
    <scope>NUCLEOTIDE SEQUENCE [LARGE SCALE GENOMIC DNA]</scope>
    <source>
        <strain evidence="3">ATCC 29605 / DSM 3757 / JCM 8879 / NBRC 14742 / NCIMB 2012 / VKM B-1768 / DS2</strain>
    </source>
</reference>
<evidence type="ECO:0000313" key="3">
    <source>
        <dbReference type="Proteomes" id="UP000011532"/>
    </source>
</evidence>
<dbReference type="Proteomes" id="UP000011532">
    <property type="component" value="Unassembled WGS sequence"/>
</dbReference>
<protein>
    <submittedName>
        <fullName evidence="2">Uncharacterized protein</fullName>
    </submittedName>
</protein>
<feature type="region of interest" description="Disordered" evidence="1">
    <location>
        <begin position="33"/>
        <end position="59"/>
    </location>
</feature>
<dbReference type="EMBL" id="AOHU01000104">
    <property type="protein sequence ID" value="ELY24536.1"/>
    <property type="molecule type" value="Genomic_DNA"/>
</dbReference>
<accession>A0A384LCD5</accession>
<evidence type="ECO:0000313" key="2">
    <source>
        <dbReference type="EMBL" id="ELY24536.1"/>
    </source>
</evidence>
<proteinExistence type="predicted"/>
<dbReference type="AlphaFoldDB" id="A0A384LCD5"/>
<reference evidence="3" key="1">
    <citation type="submission" date="2012-11" db="EMBL/GenBank/DDBJ databases">
        <authorList>
            <person name="Becker E.A."/>
            <person name="Seitzer P."/>
            <person name="Tritt A."/>
            <person name="Larsen D."/>
            <person name="Yao A."/>
            <person name="Wu D."/>
            <person name="Darling A."/>
            <person name="Eisen J.A."/>
            <person name="Facciotti M.T."/>
        </authorList>
    </citation>
    <scope>NUCLEOTIDE SEQUENCE [LARGE SCALE GENOMIC DNA]</scope>
    <source>
        <strain evidence="3">ATCC 29605 / DSM 3757 / JCM 8879 / NBRC 14742 / NCIMB 2012 / VKM B-1768 / DS2</strain>
    </source>
</reference>
<name>A0A384LCD5_HALVD</name>
<evidence type="ECO:0000256" key="1">
    <source>
        <dbReference type="SAM" id="MobiDB-lite"/>
    </source>
</evidence>
<sequence>MFTLTGVRVVDADGTREANVVIDESTGRIASVGDETEGETGHCSVRWSRRDSSTPTFTS</sequence>
<gene>
    <name evidence="2" type="ORF">C498_17815</name>
</gene>
<dbReference type="KEGG" id="hvo:HVO_2925"/>
<comment type="caution">
    <text evidence="2">The sequence shown here is derived from an EMBL/GenBank/DDBJ whole genome shotgun (WGS) entry which is preliminary data.</text>
</comment>